<feature type="domain" description="N-end aminoacyl transferase N-terminal" evidence="5">
    <location>
        <begin position="18"/>
        <end position="88"/>
    </location>
</feature>
<comment type="catalytic activity">
    <reaction evidence="4">
        <text>N-terminal L-glutamyl-[protein] + L-leucyl-tRNA(Leu) = N-terminal L-leucyl-L-glutamyl-[protein] + tRNA(Leu) + H(+)</text>
        <dbReference type="Rhea" id="RHEA:50412"/>
        <dbReference type="Rhea" id="RHEA-COMP:9613"/>
        <dbReference type="Rhea" id="RHEA-COMP:9622"/>
        <dbReference type="Rhea" id="RHEA-COMP:12664"/>
        <dbReference type="Rhea" id="RHEA-COMP:12668"/>
        <dbReference type="ChEBI" id="CHEBI:15378"/>
        <dbReference type="ChEBI" id="CHEBI:64721"/>
        <dbReference type="ChEBI" id="CHEBI:78442"/>
        <dbReference type="ChEBI" id="CHEBI:78494"/>
        <dbReference type="ChEBI" id="CHEBI:133041"/>
        <dbReference type="EC" id="2.3.2.29"/>
    </reaction>
</comment>
<protein>
    <recommendedName>
        <fullName evidence="4">Aspartate/glutamate leucyltransferase</fullName>
        <ecNumber evidence="4">2.3.2.29</ecNumber>
    </recommendedName>
</protein>
<keyword evidence="1 4" id="KW-0963">Cytoplasm</keyword>
<feature type="domain" description="N-end rule aminoacyl transferase C-terminal" evidence="6">
    <location>
        <begin position="111"/>
        <end position="230"/>
    </location>
</feature>
<dbReference type="AlphaFoldDB" id="A0A8B0SIR2"/>
<keyword evidence="3 4" id="KW-0012">Acyltransferase</keyword>
<reference evidence="8" key="2">
    <citation type="submission" date="2021-04" db="EMBL/GenBank/DDBJ databases">
        <title>Complete Genome and methylome analysis of Thiothrix fructosivorans ATCC 49748.</title>
        <authorList>
            <person name="Fomenkov A."/>
            <person name="Sun L."/>
            <person name="Vincze T."/>
            <person name="Grabovich M.Y."/>
            <person name="Roberts R.J."/>
        </authorList>
    </citation>
    <scope>NUCLEOTIDE SEQUENCE</scope>
    <source>
        <strain evidence="8">ATCC 49748</strain>
    </source>
</reference>
<evidence type="ECO:0000259" key="5">
    <source>
        <dbReference type="Pfam" id="PF04376"/>
    </source>
</evidence>
<evidence type="ECO:0000313" key="7">
    <source>
        <dbReference type="EMBL" id="MBO0611652.1"/>
    </source>
</evidence>
<dbReference type="PANTHER" id="PTHR21367:SF1">
    <property type="entry name" value="ARGINYL-TRNA--PROTEIN TRANSFERASE 1"/>
    <property type="match status" value="1"/>
</dbReference>
<reference evidence="7 9" key="1">
    <citation type="submission" date="2021-03" db="EMBL/GenBank/DDBJ databases">
        <title>Draft genome and methylome analysis of Thiotrix fructosivoruns ATCC 49748.</title>
        <authorList>
            <person name="Fomenkov A."/>
            <person name="Grabovich M.Y."/>
            <person name="Roberts R.J."/>
        </authorList>
    </citation>
    <scope>NUCLEOTIDE SEQUENCE [LARGE SCALE GENOMIC DNA]</scope>
    <source>
        <strain evidence="7 9">ATCC 49748</strain>
        <plasmid evidence="7">pTfr446</plasmid>
    </source>
</reference>
<dbReference type="Pfam" id="PF04377">
    <property type="entry name" value="ATE_C"/>
    <property type="match status" value="1"/>
</dbReference>
<name>A0A8B0SIR2_9GAMM</name>
<dbReference type="Proteomes" id="UP000664466">
    <property type="component" value="Unassembled WGS sequence"/>
</dbReference>
<dbReference type="PANTHER" id="PTHR21367">
    <property type="entry name" value="ARGININE-TRNA-PROTEIN TRANSFERASE 1"/>
    <property type="match status" value="1"/>
</dbReference>
<evidence type="ECO:0000313" key="9">
    <source>
        <dbReference type="Proteomes" id="UP000664466"/>
    </source>
</evidence>
<dbReference type="NCBIfam" id="NF002346">
    <property type="entry name" value="PRK01305.2-3"/>
    <property type="match status" value="1"/>
</dbReference>
<dbReference type="GO" id="GO:0005737">
    <property type="term" value="C:cytoplasm"/>
    <property type="evidence" value="ECO:0007669"/>
    <property type="project" value="UniProtKB-SubCell"/>
</dbReference>
<dbReference type="Pfam" id="PF04376">
    <property type="entry name" value="ATE_N"/>
    <property type="match status" value="1"/>
</dbReference>
<keyword evidence="2 4" id="KW-0808">Transferase</keyword>
<accession>A0A8B0SIR2</accession>
<dbReference type="EC" id="2.3.2.29" evidence="4"/>
<dbReference type="InterPro" id="IPR016181">
    <property type="entry name" value="Acyl_CoA_acyltransferase"/>
</dbReference>
<evidence type="ECO:0000256" key="2">
    <source>
        <dbReference type="ARBA" id="ARBA00022679"/>
    </source>
</evidence>
<evidence type="ECO:0000256" key="1">
    <source>
        <dbReference type="ARBA" id="ARBA00022490"/>
    </source>
</evidence>
<evidence type="ECO:0000313" key="8">
    <source>
        <dbReference type="EMBL" id="QTX10689.1"/>
    </source>
</evidence>
<organism evidence="8">
    <name type="scientific">Thiothrix fructosivorans</name>
    <dbReference type="NCBI Taxonomy" id="111770"/>
    <lineage>
        <taxon>Bacteria</taxon>
        <taxon>Pseudomonadati</taxon>
        <taxon>Pseudomonadota</taxon>
        <taxon>Gammaproteobacteria</taxon>
        <taxon>Thiotrichales</taxon>
        <taxon>Thiotrichaceae</taxon>
        <taxon>Thiothrix</taxon>
    </lineage>
</organism>
<dbReference type="NCBIfam" id="NF002341">
    <property type="entry name" value="PRK01305.1-1"/>
    <property type="match status" value="1"/>
</dbReference>
<dbReference type="EMBL" id="CP072748">
    <property type="protein sequence ID" value="QTX10689.1"/>
    <property type="molecule type" value="Genomic_DNA"/>
</dbReference>
<dbReference type="InterPro" id="IPR017138">
    <property type="entry name" value="Asp_Glu_LeuTrfase"/>
</dbReference>
<dbReference type="GO" id="GO:0071596">
    <property type="term" value="P:ubiquitin-dependent protein catabolic process via the N-end rule pathway"/>
    <property type="evidence" value="ECO:0007669"/>
    <property type="project" value="InterPro"/>
</dbReference>
<comment type="function">
    <text evidence="4">Functions in the N-end rule pathway of protein degradation where it conjugates Leu from its aminoacyl-tRNA to the N-termini of proteins containing an N-terminal aspartate or glutamate.</text>
</comment>
<gene>
    <name evidence="4" type="primary">bpt</name>
    <name evidence="7" type="ORF">J1836_01740</name>
    <name evidence="8" type="ORF">J1836_019330</name>
</gene>
<dbReference type="NCBIfam" id="NF002342">
    <property type="entry name" value="PRK01305.1-3"/>
    <property type="match status" value="1"/>
</dbReference>
<keyword evidence="7" id="KW-0614">Plasmid</keyword>
<dbReference type="InterPro" id="IPR007471">
    <property type="entry name" value="N-end_Aminoacyl_Trfase_N"/>
</dbReference>
<dbReference type="EMBL" id="JAFMPM010000005">
    <property type="protein sequence ID" value="MBO0611652.1"/>
    <property type="molecule type" value="Genomic_DNA"/>
</dbReference>
<dbReference type="InterPro" id="IPR007472">
    <property type="entry name" value="N-end_Aminoacyl_Trfase_C"/>
</dbReference>
<dbReference type="PIRSF" id="PIRSF037208">
    <property type="entry name" value="ATE_pro_prd"/>
    <property type="match status" value="1"/>
</dbReference>
<proteinExistence type="inferred from homology"/>
<evidence type="ECO:0000256" key="3">
    <source>
        <dbReference type="ARBA" id="ARBA00023315"/>
    </source>
</evidence>
<keyword evidence="9" id="KW-1185">Reference proteome</keyword>
<dbReference type="GO" id="GO:0004057">
    <property type="term" value="F:arginyl-tRNA--protein transferase activity"/>
    <property type="evidence" value="ECO:0007669"/>
    <property type="project" value="InterPro"/>
</dbReference>
<dbReference type="GO" id="GO:0008914">
    <property type="term" value="F:leucyl-tRNA--protein transferase activity"/>
    <property type="evidence" value="ECO:0007669"/>
    <property type="project" value="UniProtKB-UniRule"/>
</dbReference>
<dbReference type="SUPFAM" id="SSF55729">
    <property type="entry name" value="Acyl-CoA N-acyltransferases (Nat)"/>
    <property type="match status" value="1"/>
</dbReference>
<comment type="subcellular location">
    <subcellularLocation>
        <location evidence="4">Cytoplasm</location>
    </subcellularLocation>
</comment>
<comment type="catalytic activity">
    <reaction evidence="4">
        <text>N-terminal L-aspartyl-[protein] + L-leucyl-tRNA(Leu) = N-terminal L-leucyl-L-aspartyl-[protein] + tRNA(Leu) + H(+)</text>
        <dbReference type="Rhea" id="RHEA:50420"/>
        <dbReference type="Rhea" id="RHEA-COMP:9613"/>
        <dbReference type="Rhea" id="RHEA-COMP:9622"/>
        <dbReference type="Rhea" id="RHEA-COMP:12669"/>
        <dbReference type="Rhea" id="RHEA-COMP:12674"/>
        <dbReference type="ChEBI" id="CHEBI:15378"/>
        <dbReference type="ChEBI" id="CHEBI:64720"/>
        <dbReference type="ChEBI" id="CHEBI:78442"/>
        <dbReference type="ChEBI" id="CHEBI:78494"/>
        <dbReference type="ChEBI" id="CHEBI:133042"/>
        <dbReference type="EC" id="2.3.2.29"/>
    </reaction>
</comment>
<sequence length="243" mass="27882">MNRMAAEANLNLYITAVHPCPYLPEQQAMNLLVDPCYKMTADLYGRLLESGFRRSGTDVYRPHCKGCSACVSSRIPVADFKPDRSQRRNWQRNQDLHVVVNHAGFKPLYNDVYRHYIRERHAGGGMDTDSVATFAGFLVTRWCKTALVEFWDNERLLAVAAVDEMNTGLSSVYTFFDPDAGEQRGIGTFAVLWQIEQARQLDLPYVYPGYWIAESPKMRYKTRFQPIEGLINGRWVKLVSNSR</sequence>
<comment type="similarity">
    <text evidence="4">Belongs to the R-transferase family. Bpt subfamily.</text>
</comment>
<dbReference type="HAMAP" id="MF_00689">
    <property type="entry name" value="Bpt"/>
    <property type="match status" value="1"/>
</dbReference>
<dbReference type="InterPro" id="IPR030700">
    <property type="entry name" value="N-end_Aminoacyl_Trfase"/>
</dbReference>
<evidence type="ECO:0000256" key="4">
    <source>
        <dbReference type="HAMAP-Rule" id="MF_00689"/>
    </source>
</evidence>
<evidence type="ECO:0000259" key="6">
    <source>
        <dbReference type="Pfam" id="PF04377"/>
    </source>
</evidence>
<geneLocation type="plasmid" evidence="7">
    <name>pTfr446</name>
</geneLocation>